<accession>A0ABQ2ZBK1</accession>
<dbReference type="Pfam" id="PF04183">
    <property type="entry name" value="IucA_IucC"/>
    <property type="match status" value="1"/>
</dbReference>
<dbReference type="RefSeq" id="WP_189472926.1">
    <property type="nucleotide sequence ID" value="NZ_BMXS01000042.1"/>
</dbReference>
<comment type="caution">
    <text evidence="4">The sequence shown here is derived from an EMBL/GenBank/DDBJ whole genome shotgun (WGS) entry which is preliminary data.</text>
</comment>
<reference evidence="5" key="1">
    <citation type="journal article" date="2019" name="Int. J. Syst. Evol. Microbiol.">
        <title>The Global Catalogue of Microorganisms (GCM) 10K type strain sequencing project: providing services to taxonomists for standard genome sequencing and annotation.</title>
        <authorList>
            <consortium name="The Broad Institute Genomics Platform"/>
            <consortium name="The Broad Institute Genome Sequencing Center for Infectious Disease"/>
            <person name="Wu L."/>
            <person name="Ma J."/>
        </authorList>
    </citation>
    <scope>NUCLEOTIDE SEQUENCE [LARGE SCALE GENOMIC DNA]</scope>
    <source>
        <strain evidence="5">KCTC 22228</strain>
    </source>
</reference>
<organism evidence="4 5">
    <name type="scientific">Litchfieldella qijiaojingensis</name>
    <dbReference type="NCBI Taxonomy" id="980347"/>
    <lineage>
        <taxon>Bacteria</taxon>
        <taxon>Pseudomonadati</taxon>
        <taxon>Pseudomonadota</taxon>
        <taxon>Gammaproteobacteria</taxon>
        <taxon>Oceanospirillales</taxon>
        <taxon>Halomonadaceae</taxon>
        <taxon>Litchfieldella</taxon>
    </lineage>
</organism>
<dbReference type="Gene3D" id="1.10.510.40">
    <property type="match status" value="1"/>
</dbReference>
<dbReference type="PANTHER" id="PTHR34384">
    <property type="entry name" value="L-2,3-DIAMINOPROPANOATE--CITRATE LIGASE"/>
    <property type="match status" value="1"/>
</dbReference>
<dbReference type="InterPro" id="IPR037455">
    <property type="entry name" value="LucA/IucC-like"/>
</dbReference>
<sequence>MTLDASPAIETESRDGAFAATADEARRYVLARVVDALLREDVQGITRQARVLDGAPPALSRLDIGPLTPGPWLEITTLASGTLWLPVTPERFMQRWRYRQGPVVVAGETPGAEVARELSDAASLIAWLSEGLAPEARDYYAAFADECRQAEAQRLACREAQRDYFARCSAQDANACPPAEWSARFAHYDRLASFQDHPYYPTARAKLGFDVEALRRFAPEFQPRFMLRWLAVPRALCHLSDMALPDWWPSVERVGLDTRLAHDYRLLPVHPFLWASGLDAMLKEAGLAETVIKAPLAAVEVQPTLSVRSLMLTEQPTTHIKLPLTIRTLGSRNIRTIKPSTIGDGHRVQCLLGAIAKQDALLAGRLLLTDEQQGAHVAGQPFLGFILRRYPPAVEDATLVSVAGLVAACPSGAAVYEELAERFFDADVRAFLRTYLRLTFDIHLPLWLRYGVALESNQQNSMLLLREGGEMRLLLKDNDAPRLNRTRLETRWPALYRLVETLEDQRIWCESPQALEQMFVTITLQLNVAPLIEHLAAHGHGERAELYGEVRRAMALSLAAMPEEDGSPVTQLLERDFLDAKYLLTAGTLASKASTGAKDINKFYGRTAPNFLKEAALDAELEQVPSDTRLEATP</sequence>
<evidence type="ECO:0008006" key="6">
    <source>
        <dbReference type="Google" id="ProtNLM"/>
    </source>
</evidence>
<feature type="domain" description="Aerobactin siderophore biosynthesis IucA/IucC N-terminal" evidence="2">
    <location>
        <begin position="189"/>
        <end position="407"/>
    </location>
</feature>
<feature type="domain" description="Aerobactin siderophore biosynthesis IucA/IucC-like C-terminal" evidence="3">
    <location>
        <begin position="430"/>
        <end position="584"/>
    </location>
</feature>
<dbReference type="InterPro" id="IPR007310">
    <property type="entry name" value="Aerobactin_biosyn_IucA/IucC_N"/>
</dbReference>
<evidence type="ECO:0000259" key="2">
    <source>
        <dbReference type="Pfam" id="PF04183"/>
    </source>
</evidence>
<keyword evidence="5" id="KW-1185">Reference proteome</keyword>
<evidence type="ECO:0000313" key="5">
    <source>
        <dbReference type="Proteomes" id="UP000653056"/>
    </source>
</evidence>
<dbReference type="Pfam" id="PF06276">
    <property type="entry name" value="FhuF"/>
    <property type="match status" value="1"/>
</dbReference>
<evidence type="ECO:0000256" key="1">
    <source>
        <dbReference type="ARBA" id="ARBA00007832"/>
    </source>
</evidence>
<comment type="similarity">
    <text evidence="1">Belongs to the IucA/IucC family.</text>
</comment>
<dbReference type="EMBL" id="BMXS01000042">
    <property type="protein sequence ID" value="GGY11139.1"/>
    <property type="molecule type" value="Genomic_DNA"/>
</dbReference>
<gene>
    <name evidence="4" type="ORF">GCM10007160_42730</name>
</gene>
<dbReference type="InterPro" id="IPR022770">
    <property type="entry name" value="IucA/IucC-like_C"/>
</dbReference>
<evidence type="ECO:0000259" key="3">
    <source>
        <dbReference type="Pfam" id="PF06276"/>
    </source>
</evidence>
<dbReference type="Proteomes" id="UP000653056">
    <property type="component" value="Unassembled WGS sequence"/>
</dbReference>
<evidence type="ECO:0000313" key="4">
    <source>
        <dbReference type="EMBL" id="GGY11139.1"/>
    </source>
</evidence>
<protein>
    <recommendedName>
        <fullName evidence="6">IucA/IucC family siderophore biosynthesis protein</fullName>
    </recommendedName>
</protein>
<dbReference type="PANTHER" id="PTHR34384:SF5">
    <property type="entry name" value="L-2,3-DIAMINOPROPANOATE--CITRATE LIGASE"/>
    <property type="match status" value="1"/>
</dbReference>
<name>A0ABQ2ZBK1_9GAMM</name>
<proteinExistence type="inferred from homology"/>